<dbReference type="EMBL" id="AP025325">
    <property type="protein sequence ID" value="BDD13054.1"/>
    <property type="molecule type" value="Genomic_DNA"/>
</dbReference>
<keyword evidence="2" id="KW-1185">Reference proteome</keyword>
<dbReference type="RefSeq" id="WP_338396273.1">
    <property type="nucleotide sequence ID" value="NZ_AP025325.1"/>
</dbReference>
<gene>
    <name evidence="1" type="ORF">FUAX_54860</name>
</gene>
<accession>A0AAU9DF26</accession>
<dbReference type="Proteomes" id="UP001348817">
    <property type="component" value="Plasmid pFA11"/>
</dbReference>
<protein>
    <submittedName>
        <fullName evidence="1">Uncharacterized protein</fullName>
    </submittedName>
</protein>
<organism evidence="1 2">
    <name type="scientific">Fulvitalea axinellae</name>
    <dbReference type="NCBI Taxonomy" id="1182444"/>
    <lineage>
        <taxon>Bacteria</taxon>
        <taxon>Pseudomonadati</taxon>
        <taxon>Bacteroidota</taxon>
        <taxon>Cytophagia</taxon>
        <taxon>Cytophagales</taxon>
        <taxon>Persicobacteraceae</taxon>
        <taxon>Fulvitalea</taxon>
    </lineage>
</organism>
<sequence>MIDLIKTEVLDQAISDDDLQAYSNSSIHGAADVYYKYFLILEYFGYKIDNTALEVYYNKYYWFLRHLVQMQNLQGYDAGLEQQEFIILEEGESYDDINWDIVESISNNLKT</sequence>
<name>A0AAU9DF26_9BACT</name>
<dbReference type="KEGG" id="fax:FUAX_54860"/>
<evidence type="ECO:0000313" key="1">
    <source>
        <dbReference type="EMBL" id="BDD13054.1"/>
    </source>
</evidence>
<dbReference type="AlphaFoldDB" id="A0AAU9DF26"/>
<geneLocation type="plasmid" evidence="1 2">
    <name>pFA11</name>
</geneLocation>
<reference evidence="1 2" key="1">
    <citation type="submission" date="2021-12" db="EMBL/GenBank/DDBJ databases">
        <title>Genome sequencing of bacteria with rrn-lacking chromosome and rrn-plasmid.</title>
        <authorList>
            <person name="Anda M."/>
            <person name="Iwasaki W."/>
        </authorList>
    </citation>
    <scope>NUCLEOTIDE SEQUENCE [LARGE SCALE GENOMIC DNA]</scope>
    <source>
        <strain evidence="1 2">DSM 100852</strain>
        <plasmid evidence="1 2">pFA11</plasmid>
    </source>
</reference>
<proteinExistence type="predicted"/>
<evidence type="ECO:0000313" key="2">
    <source>
        <dbReference type="Proteomes" id="UP001348817"/>
    </source>
</evidence>
<keyword evidence="1" id="KW-0614">Plasmid</keyword>